<dbReference type="Proteomes" id="UP000290932">
    <property type="component" value="Unassembled WGS sequence"/>
</dbReference>
<dbReference type="SUPFAM" id="SSF55785">
    <property type="entry name" value="PYP-like sensor domain (PAS domain)"/>
    <property type="match status" value="2"/>
</dbReference>
<evidence type="ECO:0000313" key="4">
    <source>
        <dbReference type="Proteomes" id="UP000290932"/>
    </source>
</evidence>
<accession>A0A498GWL8</accession>
<dbReference type="Gene3D" id="3.30.450.20">
    <property type="entry name" value="PAS domain"/>
    <property type="match status" value="2"/>
</dbReference>
<reference evidence="3 4" key="1">
    <citation type="journal article" date="2015" name="Int. J. Syst. Evol. Microbiol.">
        <title>Methanoculleus taiwanensis sp. nov., a methanogen isolated from deep marine sediment at the deformation front area near Taiwan.</title>
        <authorList>
            <person name="Weng C.Y."/>
            <person name="Chen S.C."/>
            <person name="Lai M.C."/>
            <person name="Wu S.Y."/>
            <person name="Lin S."/>
            <person name="Yang T.F."/>
            <person name="Chen P.C."/>
        </authorList>
    </citation>
    <scope>NUCLEOTIDE SEQUENCE [LARGE SCALE GENOMIC DNA]</scope>
    <source>
        <strain evidence="3 4">CYW4</strain>
    </source>
</reference>
<comment type="caution">
    <text evidence="3">The sequence shown here is derived from an EMBL/GenBank/DDBJ whole genome shotgun (WGS) entry which is preliminary data.</text>
</comment>
<dbReference type="PROSITE" id="PS50112">
    <property type="entry name" value="PAS"/>
    <property type="match status" value="1"/>
</dbReference>
<name>A0A498GWL8_9EURY</name>
<evidence type="ECO:0000256" key="1">
    <source>
        <dbReference type="SAM" id="MobiDB-lite"/>
    </source>
</evidence>
<proteinExistence type="predicted"/>
<dbReference type="CDD" id="cd00130">
    <property type="entry name" value="PAS"/>
    <property type="match status" value="2"/>
</dbReference>
<sequence length="315" mass="35157">MNMHHSTVCGEGSREIPIGVPCPDCTHEHLLFWYLDRLGDGIVLIDQDQTVVWMNRCMERLFDFNRIDTLGMNAIDFVALCIAPRLEHGEMFKERVIAASLFGEEIRSVRACIKNQNTPDLAIEYASLQLFGSSRRYARCDEYRVVPCRKPSGEAPHESERRSPFFTADRSDMVCMLDAEMQVTAASPSLRHLLGYRPSEITGSLLERILMLESIDDFRSPGAISSPGDVADEESVPAFRSMPLVYQGRDGSPVQLKTRSVAPAGHPAHCSILPAPAPEGVVRRIGDLLMRISSNSQRLPSMRSSPNRTEAGLRR</sequence>
<dbReference type="EMBL" id="LHQS01000003">
    <property type="protein sequence ID" value="RXE55269.1"/>
    <property type="molecule type" value="Genomic_DNA"/>
</dbReference>
<protein>
    <recommendedName>
        <fullName evidence="2">PAS domain-containing protein</fullName>
    </recommendedName>
</protein>
<evidence type="ECO:0000313" key="3">
    <source>
        <dbReference type="EMBL" id="RXE55269.1"/>
    </source>
</evidence>
<dbReference type="OrthoDB" id="3871at45989"/>
<dbReference type="RefSeq" id="WP_128694423.1">
    <property type="nucleotide sequence ID" value="NZ_LHQS01000003.1"/>
</dbReference>
<feature type="compositionally biased region" description="Polar residues" evidence="1">
    <location>
        <begin position="295"/>
        <end position="308"/>
    </location>
</feature>
<keyword evidence="4" id="KW-1185">Reference proteome</keyword>
<feature type="domain" description="PAS" evidence="2">
    <location>
        <begin position="176"/>
        <end position="203"/>
    </location>
</feature>
<evidence type="ECO:0000259" key="2">
    <source>
        <dbReference type="PROSITE" id="PS50112"/>
    </source>
</evidence>
<dbReference type="SMART" id="SM00091">
    <property type="entry name" value="PAS"/>
    <property type="match status" value="2"/>
</dbReference>
<dbReference type="AlphaFoldDB" id="A0A498GWL8"/>
<feature type="region of interest" description="Disordered" evidence="1">
    <location>
        <begin position="295"/>
        <end position="315"/>
    </location>
</feature>
<gene>
    <name evidence="3" type="ORF">ABH15_10825</name>
</gene>
<dbReference type="Pfam" id="PF13426">
    <property type="entry name" value="PAS_9"/>
    <property type="match status" value="1"/>
</dbReference>
<organism evidence="3 4">
    <name type="scientific">Methanoculleus taiwanensis</name>
    <dbReference type="NCBI Taxonomy" id="1550565"/>
    <lineage>
        <taxon>Archaea</taxon>
        <taxon>Methanobacteriati</taxon>
        <taxon>Methanobacteriota</taxon>
        <taxon>Stenosarchaea group</taxon>
        <taxon>Methanomicrobia</taxon>
        <taxon>Methanomicrobiales</taxon>
        <taxon>Methanomicrobiaceae</taxon>
        <taxon>Methanoculleus</taxon>
    </lineage>
</organism>
<dbReference type="Pfam" id="PF13188">
    <property type="entry name" value="PAS_8"/>
    <property type="match status" value="1"/>
</dbReference>
<dbReference type="InterPro" id="IPR000014">
    <property type="entry name" value="PAS"/>
</dbReference>
<dbReference type="InterPro" id="IPR035965">
    <property type="entry name" value="PAS-like_dom_sf"/>
</dbReference>